<dbReference type="InterPro" id="IPR003594">
    <property type="entry name" value="HATPase_dom"/>
</dbReference>
<reference evidence="17 18" key="1">
    <citation type="submission" date="2018-10" db="EMBL/GenBank/DDBJ databases">
        <title>Draft genome of Cortibacter populi DSM10536.</title>
        <authorList>
            <person name="Bernier A.-M."/>
            <person name="Bernard K."/>
        </authorList>
    </citation>
    <scope>NUCLEOTIDE SEQUENCE [LARGE SCALE GENOMIC DNA]</scope>
    <source>
        <strain evidence="17 18">DSM 105136</strain>
    </source>
</reference>
<feature type="modified residue" description="Phosphohistidine" evidence="9">
    <location>
        <position position="1231"/>
    </location>
</feature>
<dbReference type="SMART" id="SM00448">
    <property type="entry name" value="REC"/>
    <property type="match status" value="1"/>
</dbReference>
<dbReference type="InterPro" id="IPR036641">
    <property type="entry name" value="HPT_dom_sf"/>
</dbReference>
<evidence type="ECO:0000256" key="4">
    <source>
        <dbReference type="ARBA" id="ARBA00022553"/>
    </source>
</evidence>
<keyword evidence="18" id="KW-1185">Reference proteome</keyword>
<keyword evidence="11" id="KW-0175">Coiled coil</keyword>
<dbReference type="PROSITE" id="PS50851">
    <property type="entry name" value="CHEW"/>
    <property type="match status" value="1"/>
</dbReference>
<dbReference type="InterPro" id="IPR036061">
    <property type="entry name" value="CheW-like_dom_sf"/>
</dbReference>
<organism evidence="17 18">
    <name type="scientific">Corticibacter populi</name>
    <dbReference type="NCBI Taxonomy" id="1550736"/>
    <lineage>
        <taxon>Bacteria</taxon>
        <taxon>Pseudomonadati</taxon>
        <taxon>Pseudomonadota</taxon>
        <taxon>Betaproteobacteria</taxon>
        <taxon>Burkholderiales</taxon>
        <taxon>Comamonadaceae</taxon>
        <taxon>Corticibacter</taxon>
    </lineage>
</organism>
<evidence type="ECO:0000313" key="18">
    <source>
        <dbReference type="Proteomes" id="UP000278006"/>
    </source>
</evidence>
<dbReference type="SMART" id="SM00073">
    <property type="entry name" value="HPT"/>
    <property type="match status" value="2"/>
</dbReference>
<gene>
    <name evidence="17" type="ORF">D8I35_17305</name>
</gene>
<dbReference type="SUPFAM" id="SSF47226">
    <property type="entry name" value="Histidine-containing phosphotransfer domain, HPT domain"/>
    <property type="match status" value="3"/>
</dbReference>
<evidence type="ECO:0000313" key="17">
    <source>
        <dbReference type="EMBL" id="RMX02946.1"/>
    </source>
</evidence>
<keyword evidence="7" id="KW-0902">Two-component regulatory system</keyword>
<dbReference type="SUPFAM" id="SSF52172">
    <property type="entry name" value="CheY-like"/>
    <property type="match status" value="1"/>
</dbReference>
<evidence type="ECO:0000256" key="9">
    <source>
        <dbReference type="PROSITE-ProRule" id="PRU00110"/>
    </source>
</evidence>
<accession>A0A3M6QIM2</accession>
<evidence type="ECO:0000256" key="7">
    <source>
        <dbReference type="ARBA" id="ARBA00023012"/>
    </source>
</evidence>
<evidence type="ECO:0000256" key="3">
    <source>
        <dbReference type="ARBA" id="ARBA00021495"/>
    </source>
</evidence>
<feature type="domain" description="HPt" evidence="16">
    <location>
        <begin position="1184"/>
        <end position="1297"/>
    </location>
</feature>
<dbReference type="InterPro" id="IPR036890">
    <property type="entry name" value="HATPase_C_sf"/>
</dbReference>
<feature type="domain" description="Histidine kinase" evidence="13">
    <location>
        <begin position="1491"/>
        <end position="1696"/>
    </location>
</feature>
<dbReference type="InterPro" id="IPR008207">
    <property type="entry name" value="Sig_transdc_His_kin_Hpt_dom"/>
</dbReference>
<dbReference type="InterPro" id="IPR005467">
    <property type="entry name" value="His_kinase_dom"/>
</dbReference>
<evidence type="ECO:0000259" key="15">
    <source>
        <dbReference type="PROSITE" id="PS50851"/>
    </source>
</evidence>
<dbReference type="InterPro" id="IPR011006">
    <property type="entry name" value="CheY-like_superfamily"/>
</dbReference>
<dbReference type="Pfam" id="PF02518">
    <property type="entry name" value="HATPase_c"/>
    <property type="match status" value="1"/>
</dbReference>
<protein>
    <recommendedName>
        <fullName evidence="3">Chemotaxis protein CheA</fullName>
        <ecNumber evidence="2">2.7.13.3</ecNumber>
    </recommendedName>
</protein>
<dbReference type="InterPro" id="IPR004358">
    <property type="entry name" value="Sig_transdc_His_kin-like_C"/>
</dbReference>
<evidence type="ECO:0000256" key="11">
    <source>
        <dbReference type="SAM" id="Coils"/>
    </source>
</evidence>
<keyword evidence="5" id="KW-0808">Transferase</keyword>
<feature type="region of interest" description="Disordered" evidence="12">
    <location>
        <begin position="617"/>
        <end position="647"/>
    </location>
</feature>
<proteinExistence type="predicted"/>
<sequence length="2005" mass="215923">MNNTVRNDRSLMEQDLGPLAWVLGEMRQSYRQAVGILQTFVSHAESESRPVEALADEAAQLQQARQHIHQACGALEMVGAFIPAFVLRQAETAVAHLAQHPAQCDSQAVQVLTQAGIAVGEYLENLLHDASISPVLLFPAYRDVHALTGSAQPVSPADLWHLEGELSEPQLTMPVKAIEPSDRVRLALDQAILRTVQGAGSVRAEKDLIKLCLGLAAGTADFRERTFWKVAAGFFEGLALELIPNDVYVKRAATRVLVQYASLIQGDAMVTARWMQDLLFFCAQARPPRAVAAPVLRAVRAAFGLEAFEPLDYEHNPFSLIDPFEKERLLDQLKTVADGWAKITEGDEARLQPMAQQFAALGQALLAQVPETAQLVEELNAVVGALAQHQTLPSAELAMEVATTVLYLQAMLGDMHVRAAHSPERMQELSQRLRKVAETGQAEPIAAWMEDLYSRASDAAAMGNVVGELRLSLSEAENSIDQFFRNPANAEQLKNVPGMLGRIKGVLSVLGLDAAIRALQQIGHDIEAFLDHHAQEGAEPLSADDPRFERIGSNLGALGLQVDMLAYQPALAKELFVYDADKALLKPLMGRLKAYQIGGRDIFDAVQEAPATEAAALPQASSSGADAATPAAVPSAPAAPAPVPAEAPATELAQFETVAAPLAAPVAATAAADDEDDGDLLDIFLEEAQSVIDSGREAIEQLEAAPGDMAQQTTLRRAFHTLKGSSRMVGLDVFGEAAWAMEQLLNAWLAEQKPFDANILALCGKALIAMDGWVTDIHLRDHAHWSAKAFQRSADAMRLQGRYIPLEPADLSDEAPAQLPVPQEAAQDTTVSSQDVPATDFDDATVLDSFLHELDNQISESPENAERWNIPFKATELQSGLGRLPEGGGAEQAATPPAVAFGDDAQLQADLDALGDLPPLVPPPSEPALLTEVVEDGGEAEEAAPQQAADAPEEQGAVEEVTAEVVEPGDADAPPASETLEEGAVAAESSEDDSVVDVAVIDTAAEAALVAQAPEREQHLLQALQLSQDIEAELLRWSFSGDPVLPAGLAQPAQELVETATLLDVDAGFARFVQHFQSVLLRLLDMPLTEAHPDLDILQDSMQEVQSVLDGIVAGTGNGRVAQTMQERLQALEEALVRLARPQPPAPLPSRDLVAAGRAAFYDLPPEAAEAPDAIGESRLAVPFDEVDLDLFPIFEEEAADLLPRLIGALRQWSQQPDSFEARSEALRVLHTLKGSSRLAGARQMGELAHQFESEIEAIEAKPGNGAQVHATLKRYDDLQSLFDALSARVNQTLDQPAEPAFESSTLADAATGGLGDAVSDSVAAAVAAAVPADGEHAVPDGSDAMQTEQLGAEYRGELPGPTALVVQTARESRQTVRVRSQLINRLINQAGEIQISRSRAESRLKQLNASLDDMTVNLERLRQQLRELEVQAESQMQSRMSLGKEHSDFDPLEFDRYTRVQELTRMMAETVNDVATVQRTLQAAMIGTEDDLVAQERKGRELQRDLLRTRMVEFDSVSERLHALVRQAAEELGKQVELDIENGSIEMDRLLLDRMMGGFEHLLRNCVGHGIELPKERKRLRKPEVGHITISVAQEGNDVAVTFRDDGAGLDLEAIRHKGIERGLLQPEQTLSDEDLANLIFLPGFSTASKLTGLAGRGIGMDVVRTEINALGGRIETSTKTGEGSAFRLVMPLTTAVTQVLLVRVGALSFGIPANLVSNILHLDAGAVGECYAQRTLEVDGVDAPFYWSGALLQHSSRPQPNDEKNTPVVIVRSASQVVALHVDEVLGNQEVVVKNLGPQLSHLPGLAGMSVLASGAVLLVYNFIALANVYGAQAYALQDLGQSREADGAAGATGEGAEAQPALLQPLAFSAASAAHLPLVLVVDDSITVRRVTQRLLKREGYRVALAADGLQAIERLKEETPAVVLSDIEMPQMDGFELLRYIRSEASLAHLPVVMITSRTAQKHRDHADELGANHYLGKPYSDAELLALVRQYTEQTSTAQA</sequence>
<dbReference type="GO" id="GO:0006935">
    <property type="term" value="P:chemotaxis"/>
    <property type="evidence" value="ECO:0007669"/>
    <property type="project" value="InterPro"/>
</dbReference>
<dbReference type="SMART" id="SM00387">
    <property type="entry name" value="HATPase_c"/>
    <property type="match status" value="1"/>
</dbReference>
<comment type="function">
    <text evidence="8">Involved in the transmission of sensory signals from the chemoreceptors to the flagellar motors. CheA is autophosphorylated; it can transfer its phosphate group to either CheB or CheY.</text>
</comment>
<feature type="modified residue" description="4-aspartylphosphate" evidence="10">
    <location>
        <position position="1930"/>
    </location>
</feature>
<dbReference type="Gene3D" id="2.30.30.40">
    <property type="entry name" value="SH3 Domains"/>
    <property type="match status" value="1"/>
</dbReference>
<dbReference type="SUPFAM" id="SSF50341">
    <property type="entry name" value="CheW-like"/>
    <property type="match status" value="1"/>
</dbReference>
<dbReference type="Pfam" id="PF26379">
    <property type="entry name" value="FimL_2nd"/>
    <property type="match status" value="1"/>
</dbReference>
<dbReference type="InterPro" id="IPR001789">
    <property type="entry name" value="Sig_transdc_resp-reg_receiver"/>
</dbReference>
<dbReference type="InterPro" id="IPR002545">
    <property type="entry name" value="CheW-lke_dom"/>
</dbReference>
<feature type="domain" description="HPt" evidence="16">
    <location>
        <begin position="673"/>
        <end position="777"/>
    </location>
</feature>
<feature type="domain" description="Response regulatory" evidence="14">
    <location>
        <begin position="1881"/>
        <end position="1997"/>
    </location>
</feature>
<evidence type="ECO:0000256" key="1">
    <source>
        <dbReference type="ARBA" id="ARBA00000085"/>
    </source>
</evidence>
<dbReference type="Pfam" id="PF01584">
    <property type="entry name" value="CheW"/>
    <property type="match status" value="1"/>
</dbReference>
<evidence type="ECO:0000256" key="8">
    <source>
        <dbReference type="ARBA" id="ARBA00035100"/>
    </source>
</evidence>
<dbReference type="InterPro" id="IPR051315">
    <property type="entry name" value="Bact_Chemotaxis_CheA"/>
</dbReference>
<dbReference type="PROSITE" id="PS50109">
    <property type="entry name" value="HIS_KIN"/>
    <property type="match status" value="1"/>
</dbReference>
<keyword evidence="4 10" id="KW-0597">Phosphoprotein</keyword>
<dbReference type="RefSeq" id="WP_122231720.1">
    <property type="nucleotide sequence ID" value="NZ_RDQO01000007.1"/>
</dbReference>
<dbReference type="SMART" id="SM01231">
    <property type="entry name" value="H-kinase_dim"/>
    <property type="match status" value="1"/>
</dbReference>
<evidence type="ECO:0000256" key="10">
    <source>
        <dbReference type="PROSITE-ProRule" id="PRU00169"/>
    </source>
</evidence>
<dbReference type="InterPro" id="IPR058661">
    <property type="entry name" value="FimL_2nd"/>
</dbReference>
<dbReference type="Gene3D" id="3.30.565.10">
    <property type="entry name" value="Histidine kinase-like ATPase, C-terminal domain"/>
    <property type="match status" value="1"/>
</dbReference>
<feature type="modified residue" description="Phosphohistidine" evidence="9">
    <location>
        <position position="720"/>
    </location>
</feature>
<dbReference type="InterPro" id="IPR004105">
    <property type="entry name" value="CheA-like_dim"/>
</dbReference>
<dbReference type="EMBL" id="RDQO01000007">
    <property type="protein sequence ID" value="RMX02946.1"/>
    <property type="molecule type" value="Genomic_DNA"/>
</dbReference>
<evidence type="ECO:0000256" key="5">
    <source>
        <dbReference type="ARBA" id="ARBA00022679"/>
    </source>
</evidence>
<dbReference type="Gene3D" id="3.40.50.2300">
    <property type="match status" value="1"/>
</dbReference>
<name>A0A3M6QIM2_9BURK</name>
<dbReference type="FunFam" id="3.30.565.10:FF:000016">
    <property type="entry name" value="Chemotaxis protein CheA, putative"/>
    <property type="match status" value="1"/>
</dbReference>
<evidence type="ECO:0000256" key="6">
    <source>
        <dbReference type="ARBA" id="ARBA00022777"/>
    </source>
</evidence>
<dbReference type="GO" id="GO:0005737">
    <property type="term" value="C:cytoplasm"/>
    <property type="evidence" value="ECO:0007669"/>
    <property type="project" value="InterPro"/>
</dbReference>
<dbReference type="PANTHER" id="PTHR43395:SF8">
    <property type="entry name" value="HISTIDINE KINASE"/>
    <property type="match status" value="1"/>
</dbReference>
<dbReference type="Gene3D" id="1.20.120.160">
    <property type="entry name" value="HPT domain"/>
    <property type="match status" value="2"/>
</dbReference>
<keyword evidence="6 17" id="KW-0418">Kinase</keyword>
<comment type="catalytic activity">
    <reaction evidence="1">
        <text>ATP + protein L-histidine = ADP + protein N-phospho-L-histidine.</text>
        <dbReference type="EC" id="2.7.13.3"/>
    </reaction>
</comment>
<evidence type="ECO:0000256" key="12">
    <source>
        <dbReference type="SAM" id="MobiDB-lite"/>
    </source>
</evidence>
<feature type="domain" description="CheW-like" evidence="15">
    <location>
        <begin position="1698"/>
        <end position="1834"/>
    </location>
</feature>
<evidence type="ECO:0000256" key="2">
    <source>
        <dbReference type="ARBA" id="ARBA00012438"/>
    </source>
</evidence>
<dbReference type="PROSITE" id="PS50894">
    <property type="entry name" value="HPT"/>
    <property type="match status" value="2"/>
</dbReference>
<dbReference type="CDD" id="cd00088">
    <property type="entry name" value="HPT"/>
    <property type="match status" value="2"/>
</dbReference>
<evidence type="ECO:0000259" key="14">
    <source>
        <dbReference type="PROSITE" id="PS50110"/>
    </source>
</evidence>
<dbReference type="OrthoDB" id="9803176at2"/>
<feature type="region of interest" description="Disordered" evidence="12">
    <location>
        <begin position="936"/>
        <end position="991"/>
    </location>
</feature>
<dbReference type="SUPFAM" id="SSF55874">
    <property type="entry name" value="ATPase domain of HSP90 chaperone/DNA topoisomerase II/histidine kinase"/>
    <property type="match status" value="1"/>
</dbReference>
<evidence type="ECO:0000259" key="13">
    <source>
        <dbReference type="PROSITE" id="PS50109"/>
    </source>
</evidence>
<dbReference type="PROSITE" id="PS50110">
    <property type="entry name" value="RESPONSE_REGULATORY"/>
    <property type="match status" value="1"/>
</dbReference>
<dbReference type="Pfam" id="PF00072">
    <property type="entry name" value="Response_reg"/>
    <property type="match status" value="1"/>
</dbReference>
<dbReference type="GO" id="GO:0000155">
    <property type="term" value="F:phosphorelay sensor kinase activity"/>
    <property type="evidence" value="ECO:0007669"/>
    <property type="project" value="InterPro"/>
</dbReference>
<feature type="coiled-coil region" evidence="11">
    <location>
        <begin position="1398"/>
        <end position="1439"/>
    </location>
</feature>
<comment type="caution">
    <text evidence="17">The sequence shown here is derived from an EMBL/GenBank/DDBJ whole genome shotgun (WGS) entry which is preliminary data.</text>
</comment>
<dbReference type="SMART" id="SM00260">
    <property type="entry name" value="CheW"/>
    <property type="match status" value="1"/>
</dbReference>
<dbReference type="Pfam" id="PF01627">
    <property type="entry name" value="Hpt"/>
    <property type="match status" value="2"/>
</dbReference>
<evidence type="ECO:0000259" key="16">
    <source>
        <dbReference type="PROSITE" id="PS50894"/>
    </source>
</evidence>
<dbReference type="Proteomes" id="UP000278006">
    <property type="component" value="Unassembled WGS sequence"/>
</dbReference>
<dbReference type="PANTHER" id="PTHR43395">
    <property type="entry name" value="SENSOR HISTIDINE KINASE CHEA"/>
    <property type="match status" value="1"/>
</dbReference>
<dbReference type="EC" id="2.7.13.3" evidence="2"/>
<dbReference type="PRINTS" id="PR00344">
    <property type="entry name" value="BCTRLSENSOR"/>
</dbReference>
<feature type="compositionally biased region" description="Low complexity" evidence="12">
    <location>
        <begin position="617"/>
        <end position="636"/>
    </location>
</feature>